<name>A0A415DYS7_9FIRM</name>
<dbReference type="InterPro" id="IPR048350">
    <property type="entry name" value="S-Me-THD-like_C"/>
</dbReference>
<dbReference type="InterPro" id="IPR027479">
    <property type="entry name" value="S-Me-THD_N_sf"/>
</dbReference>
<dbReference type="EMBL" id="QRMS01000004">
    <property type="protein sequence ID" value="RHJ85998.1"/>
    <property type="molecule type" value="Genomic_DNA"/>
</dbReference>
<protein>
    <submittedName>
        <fullName evidence="3">DUF917 domain-containing protein</fullName>
    </submittedName>
</protein>
<evidence type="ECO:0000313" key="4">
    <source>
        <dbReference type="Proteomes" id="UP000284841"/>
    </source>
</evidence>
<comment type="caution">
    <text evidence="3">The sequence shown here is derived from an EMBL/GenBank/DDBJ whole genome shotgun (WGS) entry which is preliminary data.</text>
</comment>
<sequence>MSRTLYKQDILEILYGATFLGAGGGGSLSFGLDMLEKLEKQGETIELELLSLDELEKDDYAAMVAGLGSPVAMLEGEFGPDAVNAFKAFQRGFAAEGKTVKYLYPGEMGGFNTFVPMMVAILSDKDPAKRIGFVDTDGNGRAVPELNTTLTDLRGYPPSPIGLGNGTGDQIIAYATDDKAAEVIARQLCMAYGQQIGFSTWGLSRDEMKAHSSVGCVTYAQKIGKVFLQLMADQNLNPVEELSKVMEIREICRGRIEKIDLKAEGGFDFGTTVILAENGDRFYIDFKNENMLVRDEAGKVYLTAPDIICFMDTDTYLPLTNADTKEGMNIFLGISPVDEKWWLEDFKAYECWKPILEAIGYTGDFVRY</sequence>
<evidence type="ECO:0000259" key="1">
    <source>
        <dbReference type="Pfam" id="PF06032"/>
    </source>
</evidence>
<feature type="domain" description="S-Me-THD N-terminal" evidence="1">
    <location>
        <begin position="8"/>
        <end position="172"/>
    </location>
</feature>
<feature type="domain" description="S-Me-THD-like C-terminal" evidence="2">
    <location>
        <begin position="177"/>
        <end position="342"/>
    </location>
</feature>
<proteinExistence type="predicted"/>
<dbReference type="Gene3D" id="3.40.1610.10">
    <property type="entry name" value="CV3147-like domain"/>
    <property type="match status" value="1"/>
</dbReference>
<keyword evidence="4" id="KW-1185">Reference proteome</keyword>
<dbReference type="AlphaFoldDB" id="A0A415DYS7"/>
<gene>
    <name evidence="3" type="ORF">DW099_14255</name>
</gene>
<dbReference type="Gene3D" id="2.40.390.10">
    <property type="entry name" value="CV3147-like"/>
    <property type="match status" value="1"/>
</dbReference>
<dbReference type="RefSeq" id="WP_118336132.1">
    <property type="nucleotide sequence ID" value="NZ_AP025567.1"/>
</dbReference>
<dbReference type="Pfam" id="PF20906">
    <property type="entry name" value="S-Me-THD_C"/>
    <property type="match status" value="1"/>
</dbReference>
<dbReference type="Proteomes" id="UP000284841">
    <property type="component" value="Unassembled WGS sequence"/>
</dbReference>
<dbReference type="Pfam" id="PF06032">
    <property type="entry name" value="S-Me-THD_N"/>
    <property type="match status" value="1"/>
</dbReference>
<dbReference type="InterPro" id="IPR024071">
    <property type="entry name" value="S-Me-THD_C_sf"/>
</dbReference>
<organism evidence="3 4">
    <name type="scientific">Emergencia timonensis</name>
    <dbReference type="NCBI Taxonomy" id="1776384"/>
    <lineage>
        <taxon>Bacteria</taxon>
        <taxon>Bacillati</taxon>
        <taxon>Bacillota</taxon>
        <taxon>Clostridia</taxon>
        <taxon>Peptostreptococcales</taxon>
        <taxon>Anaerovoracaceae</taxon>
        <taxon>Emergencia</taxon>
    </lineage>
</organism>
<dbReference type="SUPFAM" id="SSF160991">
    <property type="entry name" value="CV3147-like"/>
    <property type="match status" value="1"/>
</dbReference>
<reference evidence="3 4" key="1">
    <citation type="submission" date="2018-08" db="EMBL/GenBank/DDBJ databases">
        <title>A genome reference for cultivated species of the human gut microbiota.</title>
        <authorList>
            <person name="Zou Y."/>
            <person name="Xue W."/>
            <person name="Luo G."/>
        </authorList>
    </citation>
    <scope>NUCLEOTIDE SEQUENCE [LARGE SCALE GENOMIC DNA]</scope>
    <source>
        <strain evidence="3 4">AM07-24</strain>
    </source>
</reference>
<dbReference type="STRING" id="1776384.GCA_900086585_01751"/>
<dbReference type="InterPro" id="IPR010318">
    <property type="entry name" value="S-Me-THD_N"/>
</dbReference>
<evidence type="ECO:0000313" key="3">
    <source>
        <dbReference type="EMBL" id="RHJ85998.1"/>
    </source>
</evidence>
<accession>A0A415DYS7</accession>
<evidence type="ECO:0000259" key="2">
    <source>
        <dbReference type="Pfam" id="PF20906"/>
    </source>
</evidence>
<dbReference type="OrthoDB" id="2085014at2"/>